<evidence type="ECO:0000313" key="4">
    <source>
        <dbReference type="Proteomes" id="UP000000960"/>
    </source>
</evidence>
<dbReference type="AlphaFoldDB" id="C8W9M3"/>
<evidence type="ECO:0000313" key="3">
    <source>
        <dbReference type="EMBL" id="ACV50811.1"/>
    </source>
</evidence>
<accession>C8W9M3</accession>
<name>C8W9M3_LANP1</name>
<keyword evidence="4" id="KW-1185">Reference proteome</keyword>
<dbReference type="EMBL" id="CP001721">
    <property type="protein sequence ID" value="ACV50811.1"/>
    <property type="molecule type" value="Genomic_DNA"/>
</dbReference>
<sequence>MRTNWKPPIAEVDLNNHMRHRRLPSCSSLMTALLATVLVVNTFLFGVSKAQAETLEELQAKVEQTNSDYDAANQRVAELQKQIADNEARIAEIEQQLPEQRIRAAESIRAMYRMQQGSMGIIDLLLSADNFNDLIAVVQYLEIIQNKNSDAINHLVDLSKELSNTQSSLNAQMAEAEEQKKAAEDAMNEAIATREKLQAEQAQQAAAEAAAAAEALKEASAESTFTNASGNTTEVTTPSTPSAENVDWSSDKTNFVSSWGARIDAYLSGSPLAGYGSTFAEAAWAYGVDPRFSPAISAVESTKGRYNFLSYNAWGWGSESWSSWEEAIWDHTAGLAAGYGGRLSVSGAAKYNPANPNGWYSAVLTQMELI</sequence>
<proteinExistence type="predicted"/>
<dbReference type="STRING" id="521095.Apar_0380"/>
<dbReference type="HOGENOM" id="CLU_062586_0_0_11"/>
<dbReference type="Gene3D" id="6.10.250.3150">
    <property type="match status" value="1"/>
</dbReference>
<keyword evidence="1" id="KW-0175">Coiled coil</keyword>
<feature type="region of interest" description="Disordered" evidence="2">
    <location>
        <begin position="221"/>
        <end position="247"/>
    </location>
</feature>
<dbReference type="KEGG" id="apv:Apar_0380"/>
<evidence type="ECO:0000256" key="2">
    <source>
        <dbReference type="SAM" id="MobiDB-lite"/>
    </source>
</evidence>
<organism evidence="3 4">
    <name type="scientific">Lancefieldella parvula (strain ATCC 33793 / DSM 20469 / CCUG 32760 / JCM 10300 / KCTC 3663 / VPI 0546 / 1246)</name>
    <name type="common">Atopobium parvulum</name>
    <dbReference type="NCBI Taxonomy" id="521095"/>
    <lineage>
        <taxon>Bacteria</taxon>
        <taxon>Bacillati</taxon>
        <taxon>Actinomycetota</taxon>
        <taxon>Coriobacteriia</taxon>
        <taxon>Coriobacteriales</taxon>
        <taxon>Atopobiaceae</taxon>
        <taxon>Lancefieldella</taxon>
    </lineage>
</organism>
<dbReference type="Proteomes" id="UP000000960">
    <property type="component" value="Chromosome"/>
</dbReference>
<protein>
    <submittedName>
        <fullName evidence="3">Uncharacterized protein</fullName>
    </submittedName>
</protein>
<feature type="coiled-coil region" evidence="1">
    <location>
        <begin position="48"/>
        <end position="103"/>
    </location>
</feature>
<evidence type="ECO:0000256" key="1">
    <source>
        <dbReference type="SAM" id="Coils"/>
    </source>
</evidence>
<reference evidence="3 4" key="1">
    <citation type="journal article" date="2009" name="Stand. Genomic Sci.">
        <title>Complete genome sequence of Atopobium parvulum type strain (IPP 1246).</title>
        <authorList>
            <person name="Copeland A."/>
            <person name="Sikorski J."/>
            <person name="Lapidus A."/>
            <person name="Nolan M."/>
            <person name="Del Rio T.G."/>
            <person name="Lucas S."/>
            <person name="Chen F."/>
            <person name="Tice H."/>
            <person name="Pitluck S."/>
            <person name="Cheng J.F."/>
            <person name="Pukall R."/>
            <person name="Chertkov O."/>
            <person name="Brettin T."/>
            <person name="Han C."/>
            <person name="Detter J.C."/>
            <person name="Kuske C."/>
            <person name="Bruce D."/>
            <person name="Goodwin L."/>
            <person name="Ivanova N."/>
            <person name="Mavromatis K."/>
            <person name="Mikhailova N."/>
            <person name="Chen A."/>
            <person name="Palaniappan K."/>
            <person name="Chain P."/>
            <person name="Rohde M."/>
            <person name="Goker M."/>
            <person name="Bristow J."/>
            <person name="Eisen J.A."/>
            <person name="Markowitz V."/>
            <person name="Hugenholtz P."/>
            <person name="Kyrpides N.C."/>
            <person name="Klenk H.P."/>
            <person name="Detter J.C."/>
        </authorList>
    </citation>
    <scope>NUCLEOTIDE SEQUENCE [LARGE SCALE GENOMIC DNA]</scope>
    <source>
        <strain evidence="4">ATCC 33793 / DSM 20469 / CCUG 32760 / JCM 10300 / KCTC 3663 / VPI 0546 / 1246</strain>
    </source>
</reference>
<dbReference type="eggNOG" id="COG3883">
    <property type="taxonomic scope" value="Bacteria"/>
</dbReference>
<gene>
    <name evidence="3" type="ordered locus">Apar_0380</name>
</gene>
<feature type="compositionally biased region" description="Polar residues" evidence="2">
    <location>
        <begin position="224"/>
        <end position="247"/>
    </location>
</feature>